<protein>
    <recommendedName>
        <fullName evidence="2">UPF0301 protein GPAL_3989</fullName>
    </recommendedName>
</protein>
<dbReference type="PANTHER" id="PTHR30327:SF1">
    <property type="entry name" value="UPF0301 PROTEIN YQGE"/>
    <property type="match status" value="1"/>
</dbReference>
<gene>
    <name evidence="3" type="ORF">GPAL_3989</name>
</gene>
<dbReference type="STRING" id="1121922.GCA_000428905_00237"/>
<dbReference type="Proteomes" id="UP000006251">
    <property type="component" value="Unassembled WGS sequence"/>
</dbReference>
<sequence>MKSVNSLENSVEDSVEDSLENKLENGLKNQLLVAMPSLEDGFFERTVIYVCEHNTEGAMGIVINLPSTMTFRELISQADEHAIVEDNKSQQIVLCGGPMHQDRGFILHGSQAGWSSSVALTPAIMVTTSKDILAVIGNDLGPEKALIALGHAGWEPGQLEQELKENVWLTVEADDDLLFNTPVHSKWRAAVNKLGVDVWQLTQEIGHA</sequence>
<keyword evidence="4" id="KW-1185">Reference proteome</keyword>
<proteinExistence type="inferred from homology"/>
<dbReference type="HAMAP" id="MF_00758">
    <property type="entry name" value="UPF0301"/>
    <property type="match status" value="1"/>
</dbReference>
<name>K6ZPP4_9ALTE</name>
<dbReference type="Pfam" id="PF02622">
    <property type="entry name" value="DUF179"/>
    <property type="match status" value="1"/>
</dbReference>
<reference evidence="4" key="1">
    <citation type="journal article" date="2014" name="Environ. Microbiol.">
        <title>Comparative genomics of the marine bacterial genus Glaciecola reveals the high degree of genomic diversity and genomic characteristic for cold adaptation.</title>
        <authorList>
            <person name="Qin Q.L."/>
            <person name="Xie B.B."/>
            <person name="Yu Y."/>
            <person name="Shu Y.L."/>
            <person name="Rong J.C."/>
            <person name="Zhang Y.J."/>
            <person name="Zhao D.L."/>
            <person name="Chen X.L."/>
            <person name="Zhang X.Y."/>
            <person name="Chen B."/>
            <person name="Zhou B.C."/>
            <person name="Zhang Y.Z."/>
        </authorList>
    </citation>
    <scope>NUCLEOTIDE SEQUENCE [LARGE SCALE GENOMIC DNA]</scope>
    <source>
        <strain evidence="4">ACAM 615</strain>
    </source>
</reference>
<evidence type="ECO:0000313" key="4">
    <source>
        <dbReference type="Proteomes" id="UP000006251"/>
    </source>
</evidence>
<evidence type="ECO:0000256" key="1">
    <source>
        <dbReference type="ARBA" id="ARBA00009600"/>
    </source>
</evidence>
<evidence type="ECO:0000313" key="3">
    <source>
        <dbReference type="EMBL" id="GAC30828.1"/>
    </source>
</evidence>
<dbReference type="Gene3D" id="3.40.1740.10">
    <property type="entry name" value="VC0467-like"/>
    <property type="match status" value="1"/>
</dbReference>
<comment type="caution">
    <text evidence="3">The sequence shown here is derived from an EMBL/GenBank/DDBJ whole genome shotgun (WGS) entry which is preliminary data.</text>
</comment>
<dbReference type="EMBL" id="BAEQ01000067">
    <property type="protein sequence ID" value="GAC30828.1"/>
    <property type="molecule type" value="Genomic_DNA"/>
</dbReference>
<dbReference type="RefSeq" id="WP_006015509.1">
    <property type="nucleotide sequence ID" value="NZ_BAEQ01000067.1"/>
</dbReference>
<dbReference type="SUPFAM" id="SSF143456">
    <property type="entry name" value="VC0467-like"/>
    <property type="match status" value="1"/>
</dbReference>
<dbReference type="OrthoDB" id="9807486at2"/>
<dbReference type="NCBIfam" id="NF001266">
    <property type="entry name" value="PRK00228.1-1"/>
    <property type="match status" value="1"/>
</dbReference>
<dbReference type="PANTHER" id="PTHR30327">
    <property type="entry name" value="UNCHARACTERIZED PROTEIN YQGE"/>
    <property type="match status" value="1"/>
</dbReference>
<dbReference type="InterPro" id="IPR003774">
    <property type="entry name" value="AlgH-like"/>
</dbReference>
<dbReference type="AlphaFoldDB" id="K6ZPP4"/>
<dbReference type="GO" id="GO:0005829">
    <property type="term" value="C:cytosol"/>
    <property type="evidence" value="ECO:0007669"/>
    <property type="project" value="TreeGrafter"/>
</dbReference>
<comment type="similarity">
    <text evidence="1 2">Belongs to the UPF0301 (AlgH) family.</text>
</comment>
<accession>K6ZPP4</accession>
<evidence type="ECO:0000256" key="2">
    <source>
        <dbReference type="HAMAP-Rule" id="MF_00758"/>
    </source>
</evidence>
<organism evidence="3 4">
    <name type="scientific">Brumicola pallidula DSM 14239 = ACAM 615</name>
    <dbReference type="NCBI Taxonomy" id="1121922"/>
    <lineage>
        <taxon>Bacteria</taxon>
        <taxon>Pseudomonadati</taxon>
        <taxon>Pseudomonadota</taxon>
        <taxon>Gammaproteobacteria</taxon>
        <taxon>Alteromonadales</taxon>
        <taxon>Alteromonadaceae</taxon>
        <taxon>Brumicola</taxon>
    </lineage>
</organism>